<gene>
    <name evidence="12" type="primary">dnaE</name>
    <name evidence="12" type="ORF">KCX74_07155</name>
</gene>
<dbReference type="SUPFAM" id="SSF160975">
    <property type="entry name" value="AF1531-like"/>
    <property type="match status" value="1"/>
</dbReference>
<evidence type="ECO:0000256" key="6">
    <source>
        <dbReference type="ARBA" id="ARBA00022695"/>
    </source>
</evidence>
<evidence type="ECO:0000256" key="5">
    <source>
        <dbReference type="ARBA" id="ARBA00022679"/>
    </source>
</evidence>
<dbReference type="Pfam" id="PF02811">
    <property type="entry name" value="PHP"/>
    <property type="match status" value="1"/>
</dbReference>
<dbReference type="GO" id="GO:0003676">
    <property type="term" value="F:nucleic acid binding"/>
    <property type="evidence" value="ECO:0007669"/>
    <property type="project" value="InterPro"/>
</dbReference>
<dbReference type="RefSeq" id="WP_026681428.1">
    <property type="nucleotide sequence ID" value="NZ_BAAACY010000053.1"/>
</dbReference>
<reference evidence="12" key="1">
    <citation type="submission" date="2021-04" db="EMBL/GenBank/DDBJ databases">
        <title>Isolation and polyphasic classification of algal microorganism.</title>
        <authorList>
            <person name="Wang S."/>
        </authorList>
    </citation>
    <scope>NUCLEOTIDE SEQUENCE</scope>
    <source>
        <strain evidence="12">720a</strain>
    </source>
</reference>
<evidence type="ECO:0000256" key="8">
    <source>
        <dbReference type="ARBA" id="ARBA00022932"/>
    </source>
</evidence>
<dbReference type="InterPro" id="IPR004365">
    <property type="entry name" value="NA-bd_OB_tRNA"/>
</dbReference>
<accession>A0A941DSJ8</accession>
<comment type="similarity">
    <text evidence="2">Belongs to the DNA polymerase type-C family. DnaE subfamily.</text>
</comment>
<evidence type="ECO:0000256" key="10">
    <source>
        <dbReference type="ARBA" id="ARBA00049244"/>
    </source>
</evidence>
<dbReference type="Pfam" id="PF14579">
    <property type="entry name" value="HHH_6"/>
    <property type="match status" value="1"/>
</dbReference>
<dbReference type="InterPro" id="IPR011708">
    <property type="entry name" value="DNA_pol3_alpha_NTPase_dom"/>
</dbReference>
<evidence type="ECO:0000256" key="3">
    <source>
        <dbReference type="ARBA" id="ARBA00012417"/>
    </source>
</evidence>
<keyword evidence="8" id="KW-0239">DNA-directed DNA polymerase</keyword>
<keyword evidence="13" id="KW-1185">Reference proteome</keyword>
<evidence type="ECO:0000256" key="9">
    <source>
        <dbReference type="ARBA" id="ARBA00025611"/>
    </source>
</evidence>
<dbReference type="Pfam" id="PF01336">
    <property type="entry name" value="tRNA_anti-codon"/>
    <property type="match status" value="1"/>
</dbReference>
<feature type="domain" description="Polymerase/histidinol phosphatase N-terminal" evidence="11">
    <location>
        <begin position="4"/>
        <end position="71"/>
    </location>
</feature>
<dbReference type="Gene3D" id="1.10.10.1600">
    <property type="entry name" value="Bacterial DNA polymerase III alpha subunit, thumb domain"/>
    <property type="match status" value="1"/>
</dbReference>
<dbReference type="CDD" id="cd04485">
    <property type="entry name" value="DnaE_OBF"/>
    <property type="match status" value="1"/>
</dbReference>
<comment type="subcellular location">
    <subcellularLocation>
        <location evidence="1">Cytoplasm</location>
    </subcellularLocation>
</comment>
<evidence type="ECO:0000256" key="2">
    <source>
        <dbReference type="ARBA" id="ARBA00009496"/>
    </source>
</evidence>
<dbReference type="InterPro" id="IPR003141">
    <property type="entry name" value="Pol/His_phosphatase_N"/>
</dbReference>
<evidence type="ECO:0000313" key="12">
    <source>
        <dbReference type="EMBL" id="MBR7795820.1"/>
    </source>
</evidence>
<comment type="caution">
    <text evidence="12">The sequence shown here is derived from an EMBL/GenBank/DDBJ whole genome shotgun (WGS) entry which is preliminary data.</text>
</comment>
<dbReference type="NCBIfam" id="TIGR00594">
    <property type="entry name" value="polc"/>
    <property type="match status" value="1"/>
</dbReference>
<dbReference type="PANTHER" id="PTHR32294:SF0">
    <property type="entry name" value="DNA POLYMERASE III SUBUNIT ALPHA"/>
    <property type="match status" value="1"/>
</dbReference>
<dbReference type="NCBIfam" id="NF004226">
    <property type="entry name" value="PRK05673.1"/>
    <property type="match status" value="1"/>
</dbReference>
<dbReference type="InterPro" id="IPR029460">
    <property type="entry name" value="DNAPol_HHH"/>
</dbReference>
<dbReference type="Proteomes" id="UP000675284">
    <property type="component" value="Unassembled WGS sequence"/>
</dbReference>
<dbReference type="AlphaFoldDB" id="A0A941DSJ8"/>
<evidence type="ECO:0000313" key="13">
    <source>
        <dbReference type="Proteomes" id="UP000675284"/>
    </source>
</evidence>
<dbReference type="Pfam" id="PF07733">
    <property type="entry name" value="DNA_pol3_alpha"/>
    <property type="match status" value="1"/>
</dbReference>
<proteinExistence type="inferred from homology"/>
<evidence type="ECO:0000259" key="11">
    <source>
        <dbReference type="SMART" id="SM00481"/>
    </source>
</evidence>
<evidence type="ECO:0000256" key="7">
    <source>
        <dbReference type="ARBA" id="ARBA00022705"/>
    </source>
</evidence>
<dbReference type="Pfam" id="PF17657">
    <property type="entry name" value="DNA_pol3_finger"/>
    <property type="match status" value="1"/>
</dbReference>
<dbReference type="GO" id="GO:0008408">
    <property type="term" value="F:3'-5' exonuclease activity"/>
    <property type="evidence" value="ECO:0007669"/>
    <property type="project" value="InterPro"/>
</dbReference>
<dbReference type="InterPro" id="IPR004013">
    <property type="entry name" value="PHP_dom"/>
</dbReference>
<protein>
    <recommendedName>
        <fullName evidence="4">DNA polymerase III subunit alpha</fullName>
        <ecNumber evidence="3">2.7.7.7</ecNumber>
    </recommendedName>
</protein>
<dbReference type="GO" id="GO:0006260">
    <property type="term" value="P:DNA replication"/>
    <property type="evidence" value="ECO:0007669"/>
    <property type="project" value="UniProtKB-KW"/>
</dbReference>
<sequence>MSFTHLQVRSSYSLLDSTITIEKLVKKAIELEYDALALTDYQVLYGAIDFYRQCKAYGIKPIIGMIITVRGEKNNDKEQVTLLAKNNHGYQNLAKLSTHIQKNGEGGITINELSPYVADCVGILSINHSSIAKILSSNLYEDIHTLLSGFMNLFKQGDFYLGIEASRTEIDTVLIQKGMEFKDQYSIPVVALNDVRYLEEKEAIAFDCLQAMKMNEKWNGKQISTHLQHHHLRSKVEMDHIFISWPEVLTETENIKAKCDVNFQFNQRHLPSFPLPNGNEDAHEFLEKLCWKAVNSKYTLLTDELRSRLTYELRVIESMQFSDYFLIVADFIRFAKQNNIFVGPGRGSAAGSLVAYILGITEIDPIEYDLLFERFLNPERMTMPDIDIDFSDTRRDEVLMYIREKYGHDHVAQIITFGTYAARSLLRELIKTMDINQQDASFILRHIPVQSKKGIVHIVNESKELKEYVKGSEQLKVLFTVATTLEGIPRHISTHAAGIVITQDPLVEYIPLATSGSDIWLTQFPMNDLEDIGLLKIDLLGLRNLTLMERVNRTINYSKNKTIHLNEIPADDQETFALLKEGKTNGVFQLESQGMKQVLRELQPSTFEDIVAVNALYRPGPMEYIPTYIKRKHQQEAIVYPHPDLASILVKTYGVLVYQEQIMQIASKIAGFSLGEADILRRAVSKKQEAVMEEQKGKFIDGCIGNGYDLSVAEELFAWIVKFSNYGFNRSHAVAYSKITYQLAYLKTHFPAAFFAELLSSSVNQHDKLQTYVREMKELQLTLLPPSINKSYGRYSVEGDCIRIGLLQIKGIGKQVVHEIVQARKERPFKNLFDFCLRISLKTVNRQTIELLVMSGAMDEFHGNRASLMATIDQAIEQGELFKEFQGQPRLFDDQIELEGEYVLIEDFTQIKKLADEKELLGIYVSDHPLTSYRKQLQRSGYIRLAHARKLIGKRNVKSAAVIQQIKTIRTKRGDPMAFLTLGDETGEMEAVVFPDLYRQINRWLKEELLVIMEGKIESRNQRIQWLLSSVELLSEEVLYKLTTGRLFIKISGNSSESELKKIKQIANHNPGNTPIIIFQEDTRRTYQLSEEYFIHPNRESIKNLETYFGKESVVFDSDKQ</sequence>
<dbReference type="InterPro" id="IPR040982">
    <property type="entry name" value="DNA_pol3_finger"/>
</dbReference>
<dbReference type="Gene3D" id="1.10.150.870">
    <property type="match status" value="1"/>
</dbReference>
<keyword evidence="6 12" id="KW-0548">Nucleotidyltransferase</keyword>
<dbReference type="InterPro" id="IPR016195">
    <property type="entry name" value="Pol/histidinol_Pase-like"/>
</dbReference>
<dbReference type="EC" id="2.7.7.7" evidence="3"/>
<dbReference type="PANTHER" id="PTHR32294">
    <property type="entry name" value="DNA POLYMERASE III SUBUNIT ALPHA"/>
    <property type="match status" value="1"/>
</dbReference>
<keyword evidence="5 12" id="KW-0808">Transferase</keyword>
<dbReference type="Gene3D" id="3.20.20.140">
    <property type="entry name" value="Metal-dependent hydrolases"/>
    <property type="match status" value="1"/>
</dbReference>
<dbReference type="GO" id="GO:0005737">
    <property type="term" value="C:cytoplasm"/>
    <property type="evidence" value="ECO:0007669"/>
    <property type="project" value="UniProtKB-SubCell"/>
</dbReference>
<dbReference type="InterPro" id="IPR004805">
    <property type="entry name" value="DnaE2/DnaE/PolC"/>
</dbReference>
<dbReference type="GO" id="GO:0003887">
    <property type="term" value="F:DNA-directed DNA polymerase activity"/>
    <property type="evidence" value="ECO:0007669"/>
    <property type="project" value="UniProtKB-KW"/>
</dbReference>
<comment type="function">
    <text evidence="9">DNA polymerase III is a complex, multichain enzyme responsible for most of the replicative synthesis in bacteria. This DNA polymerase also exhibits 3' to 5' exonuclease activity. The alpha chain is the DNA polymerase.</text>
</comment>
<keyword evidence="7" id="KW-0235">DNA replication</keyword>
<dbReference type="SMART" id="SM00481">
    <property type="entry name" value="POLIIIAc"/>
    <property type="match status" value="1"/>
</dbReference>
<dbReference type="EMBL" id="JAGSOT010000016">
    <property type="protein sequence ID" value="MBR7795820.1"/>
    <property type="molecule type" value="Genomic_DNA"/>
</dbReference>
<dbReference type="SUPFAM" id="SSF89550">
    <property type="entry name" value="PHP domain-like"/>
    <property type="match status" value="2"/>
</dbReference>
<evidence type="ECO:0000256" key="4">
    <source>
        <dbReference type="ARBA" id="ARBA00019114"/>
    </source>
</evidence>
<evidence type="ECO:0000256" key="1">
    <source>
        <dbReference type="ARBA" id="ARBA00004496"/>
    </source>
</evidence>
<dbReference type="InterPro" id="IPR041931">
    <property type="entry name" value="DNA_pol3_alpha_thumb_dom"/>
</dbReference>
<comment type="catalytic activity">
    <reaction evidence="10">
        <text>DNA(n) + a 2'-deoxyribonucleoside 5'-triphosphate = DNA(n+1) + diphosphate</text>
        <dbReference type="Rhea" id="RHEA:22508"/>
        <dbReference type="Rhea" id="RHEA-COMP:17339"/>
        <dbReference type="Rhea" id="RHEA-COMP:17340"/>
        <dbReference type="ChEBI" id="CHEBI:33019"/>
        <dbReference type="ChEBI" id="CHEBI:61560"/>
        <dbReference type="ChEBI" id="CHEBI:173112"/>
        <dbReference type="EC" id="2.7.7.7"/>
    </reaction>
</comment>
<organism evidence="12 13">
    <name type="scientific">Virgibacillus salarius</name>
    <dbReference type="NCBI Taxonomy" id="447199"/>
    <lineage>
        <taxon>Bacteria</taxon>
        <taxon>Bacillati</taxon>
        <taxon>Bacillota</taxon>
        <taxon>Bacilli</taxon>
        <taxon>Bacillales</taxon>
        <taxon>Bacillaceae</taxon>
        <taxon>Virgibacillus</taxon>
    </lineage>
</organism>
<name>A0A941DSJ8_9BACI</name>